<dbReference type="Pfam" id="PF00069">
    <property type="entry name" value="Pkinase"/>
    <property type="match status" value="1"/>
</dbReference>
<keyword evidence="9" id="KW-1185">Reference proteome</keyword>
<dbReference type="GO" id="GO:0019899">
    <property type="term" value="F:enzyme binding"/>
    <property type="evidence" value="ECO:0007669"/>
    <property type="project" value="UniProtKB-ARBA"/>
</dbReference>
<dbReference type="PROSITE" id="PS50011">
    <property type="entry name" value="PROTEIN_KINASE_DOM"/>
    <property type="match status" value="4"/>
</dbReference>
<dbReference type="InterPro" id="IPR017441">
    <property type="entry name" value="Protein_kinase_ATP_BS"/>
</dbReference>
<name>A0A6P8XGI9_DROAB</name>
<keyword evidence="4 7" id="KW-0547">Nucleotide-binding</keyword>
<dbReference type="GeneID" id="117575441"/>
<keyword evidence="5" id="KW-0418">Kinase</keyword>
<evidence type="ECO:0000259" key="8">
    <source>
        <dbReference type="PROSITE" id="PS50011"/>
    </source>
</evidence>
<dbReference type="GO" id="GO:0043123">
    <property type="term" value="P:positive regulation of canonical NF-kappaB signal transduction"/>
    <property type="evidence" value="ECO:0007669"/>
    <property type="project" value="TreeGrafter"/>
</dbReference>
<dbReference type="SUPFAM" id="SSF56112">
    <property type="entry name" value="Protein kinase-like (PK-like)"/>
    <property type="match status" value="4"/>
</dbReference>
<organism evidence="9 10">
    <name type="scientific">Drosophila albomicans</name>
    <name type="common">Fruit fly</name>
    <dbReference type="NCBI Taxonomy" id="7291"/>
    <lineage>
        <taxon>Eukaryota</taxon>
        <taxon>Metazoa</taxon>
        <taxon>Ecdysozoa</taxon>
        <taxon>Arthropoda</taxon>
        <taxon>Hexapoda</taxon>
        <taxon>Insecta</taxon>
        <taxon>Pterygota</taxon>
        <taxon>Neoptera</taxon>
        <taxon>Endopterygota</taxon>
        <taxon>Diptera</taxon>
        <taxon>Brachycera</taxon>
        <taxon>Muscomorpha</taxon>
        <taxon>Ephydroidea</taxon>
        <taxon>Drosophilidae</taxon>
        <taxon>Drosophila</taxon>
    </lineage>
</organism>
<gene>
    <name evidence="10" type="primary">LOC117575441</name>
</gene>
<evidence type="ECO:0000256" key="3">
    <source>
        <dbReference type="ARBA" id="ARBA00022679"/>
    </source>
</evidence>
<evidence type="ECO:0000256" key="7">
    <source>
        <dbReference type="PROSITE-ProRule" id="PRU10141"/>
    </source>
</evidence>
<evidence type="ECO:0000256" key="2">
    <source>
        <dbReference type="ARBA" id="ARBA00022527"/>
    </source>
</evidence>
<evidence type="ECO:0000313" key="9">
    <source>
        <dbReference type="Proteomes" id="UP000515160"/>
    </source>
</evidence>
<evidence type="ECO:0000256" key="4">
    <source>
        <dbReference type="ARBA" id="ARBA00022741"/>
    </source>
</evidence>
<feature type="binding site" evidence="7">
    <location>
        <position position="43"/>
    </location>
    <ligand>
        <name>ATP</name>
        <dbReference type="ChEBI" id="CHEBI:30616"/>
    </ligand>
</feature>
<comment type="similarity">
    <text evidence="1">Belongs to the protein kinase superfamily. STE Ser/Thr protein kinase family. MAP kinase kinase kinase subfamily.</text>
</comment>
<dbReference type="SMART" id="SM00220">
    <property type="entry name" value="S_TKc"/>
    <property type="match status" value="4"/>
</dbReference>
<dbReference type="Pfam" id="PF07714">
    <property type="entry name" value="PK_Tyr_Ser-Thr"/>
    <property type="match status" value="3"/>
</dbReference>
<dbReference type="GO" id="GO:0004709">
    <property type="term" value="F:MAP kinase kinase kinase activity"/>
    <property type="evidence" value="ECO:0007669"/>
    <property type="project" value="TreeGrafter"/>
</dbReference>
<feature type="domain" description="Protein kinase" evidence="8">
    <location>
        <begin position="12"/>
        <end position="278"/>
    </location>
</feature>
<evidence type="ECO:0000256" key="6">
    <source>
        <dbReference type="ARBA" id="ARBA00022840"/>
    </source>
</evidence>
<protein>
    <submittedName>
        <fullName evidence="10">Uncharacterized protein LOC117575441 isoform X1</fullName>
    </submittedName>
</protein>
<dbReference type="InterPro" id="IPR008271">
    <property type="entry name" value="Ser/Thr_kinase_AS"/>
</dbReference>
<dbReference type="Proteomes" id="UP000515160">
    <property type="component" value="Chromosome 2R"/>
</dbReference>
<dbReference type="GO" id="GO:0006955">
    <property type="term" value="P:immune response"/>
    <property type="evidence" value="ECO:0007669"/>
    <property type="project" value="TreeGrafter"/>
</dbReference>
<evidence type="ECO:0000256" key="5">
    <source>
        <dbReference type="ARBA" id="ARBA00022777"/>
    </source>
</evidence>
<dbReference type="PRINTS" id="PR00109">
    <property type="entry name" value="TYRKINASE"/>
</dbReference>
<dbReference type="GO" id="GO:0007254">
    <property type="term" value="P:JNK cascade"/>
    <property type="evidence" value="ECO:0007669"/>
    <property type="project" value="TreeGrafter"/>
</dbReference>
<feature type="domain" description="Protein kinase" evidence="8">
    <location>
        <begin position="563"/>
        <end position="811"/>
    </location>
</feature>
<reference evidence="10" key="1">
    <citation type="submission" date="2025-08" db="UniProtKB">
        <authorList>
            <consortium name="RefSeq"/>
        </authorList>
    </citation>
    <scope>IDENTIFICATION</scope>
    <source>
        <strain evidence="10">15112-1751.03</strain>
        <tissue evidence="10">Whole Adult</tissue>
    </source>
</reference>
<dbReference type="AlphaFoldDB" id="A0A6P8XGI9"/>
<keyword evidence="6 7" id="KW-0067">ATP-binding</keyword>
<dbReference type="Gene3D" id="1.10.510.10">
    <property type="entry name" value="Transferase(Phosphotransferase) domain 1"/>
    <property type="match status" value="4"/>
</dbReference>
<dbReference type="GO" id="GO:0005524">
    <property type="term" value="F:ATP binding"/>
    <property type="evidence" value="ECO:0007669"/>
    <property type="project" value="UniProtKB-UniRule"/>
</dbReference>
<sequence>MNDLVTVNFNEIQSDEELGRGSYGVVHKASWKTELEVRQIAVKIIEDKQTENINFEKDIHREIQNLQKCIHPNIITLYGVSINTKNNICLLFEYADCGSLYDLLHRKNLEVSFNGNLDWMLQCAKGIEYLHKKNIVHRDLKTHNLLLFNGYRTLKICDFGTVKELVTMNTELVGTVCYMAPEVCNLNGKYKEKCDVFSFGIIFWEVMSRKKPFYEMLSEDMHVLAIQNKIIDGSRPNIEDAMIFEDSDCVRPIIEKCWDRVPENRPTMQEICELLPMYPLAYSYINVDEIELGKFIGRGSYGFVHNAFCLIKGQIKEMSVKIIQKYSEENAISFLREMRNVKMLNHENIVRLYGVSKYYDNSIWLLFEYADCGSLYKYLHNQNIKITQNERIDWLVQCAKGIEYLHSINRIHKNLKTQKLYLFDEYRTLKICDNAAVGEFADMNTTQENIARYMAPEICNASGEFTEKSDVFSFGIICWEVMSRKKPFEEFKDMEKLVLQNKIMNGERPDIDYLKEYKDADILLPIIKKCWDQDPSNRPPMNELCNLLPKYPRASIKVNYNALKLGTYIGTGSYGLVFKSTWQTEYEVRDITVKIIRDAQKQKAIQKEIHDLKALYHANIAKLYGFSIDREDRILMLVEYADCGSLCNFLHRPDKEVTFYMGLDWILQCAEGMEYLHGKNILHQDLKTENLLLFDNFRILKICDYGRVKEFATMNKEFSGIDNRAPEVRTNGKYTAKSDVFSFALLSWEVMSRKKSLATIMNGERPNLIEMMKHEDIDVVKSIIKKCWDQDPDKRPTMKELCVLLKIYPLINFEDIQFGKRFERGGFGVSYKAIWKTEGQEKDVSAKILLDKTSNSEKVSRGAEMLFLKKAHNLKQLKHENVGTLYGVSKDPENTIYFSLYEYSECGSVYNFLHRTKNELTYVEKINWMLQCAKGVEYLWSQGITLRFIKPQTLMLFDDFRTLKVFDYGSAKEVSKFNKQEMVQFVYIAPEIHDARKNSDFKKSLVFSFGIIFWEVMSRKVPFHDYEIADVPKIIISGSRPNIDDIKSCNDAYLIKPIIEKCWDQNAENRPTIMELSSLLSYLTAGKL</sequence>
<evidence type="ECO:0000256" key="1">
    <source>
        <dbReference type="ARBA" id="ARBA00006529"/>
    </source>
</evidence>
<keyword evidence="2" id="KW-0723">Serine/threonine-protein kinase</keyword>
<dbReference type="InterPro" id="IPR011009">
    <property type="entry name" value="Kinase-like_dom_sf"/>
</dbReference>
<dbReference type="PROSITE" id="PS00107">
    <property type="entry name" value="PROTEIN_KINASE_ATP"/>
    <property type="match status" value="1"/>
</dbReference>
<dbReference type="OrthoDB" id="248923at2759"/>
<dbReference type="GO" id="GO:0006950">
    <property type="term" value="P:response to stress"/>
    <property type="evidence" value="ECO:0007669"/>
    <property type="project" value="UniProtKB-ARBA"/>
</dbReference>
<accession>A0A6P8XGI9</accession>
<keyword evidence="3" id="KW-0808">Transferase</keyword>
<dbReference type="PROSITE" id="PS00108">
    <property type="entry name" value="PROTEIN_KINASE_ST"/>
    <property type="match status" value="2"/>
</dbReference>
<dbReference type="RefSeq" id="XP_034115536.2">
    <property type="nucleotide sequence ID" value="XM_034259645.2"/>
</dbReference>
<dbReference type="InterPro" id="IPR001245">
    <property type="entry name" value="Ser-Thr/Tyr_kinase_cat_dom"/>
</dbReference>
<dbReference type="InterPro" id="IPR000719">
    <property type="entry name" value="Prot_kinase_dom"/>
</dbReference>
<evidence type="ECO:0000313" key="10">
    <source>
        <dbReference type="RefSeq" id="XP_034115536.2"/>
    </source>
</evidence>
<feature type="domain" description="Protein kinase" evidence="8">
    <location>
        <begin position="290"/>
        <end position="551"/>
    </location>
</feature>
<proteinExistence type="inferred from homology"/>
<dbReference type="PANTHER" id="PTHR46716">
    <property type="entry name" value="MITOGEN-ACTIVATED PROTEIN KINASE KINASE KINASE 7"/>
    <property type="match status" value="1"/>
</dbReference>
<dbReference type="PANTHER" id="PTHR46716:SF1">
    <property type="entry name" value="MITOGEN-ACTIVATED PROTEIN KINASE KINASE KINASE 7"/>
    <property type="match status" value="1"/>
</dbReference>
<feature type="domain" description="Protein kinase" evidence="8">
    <location>
        <begin position="816"/>
        <end position="1083"/>
    </location>
</feature>